<name>A0ABV2RJS9_BRAJP</name>
<protein>
    <submittedName>
        <fullName evidence="2">Uncharacterized protein</fullName>
    </submittedName>
</protein>
<evidence type="ECO:0000256" key="1">
    <source>
        <dbReference type="SAM" id="Phobius"/>
    </source>
</evidence>
<comment type="caution">
    <text evidence="2">The sequence shown here is derived from an EMBL/GenBank/DDBJ whole genome shotgun (WGS) entry which is preliminary data.</text>
</comment>
<evidence type="ECO:0000313" key="3">
    <source>
        <dbReference type="Proteomes" id="UP001549291"/>
    </source>
</evidence>
<keyword evidence="3" id="KW-1185">Reference proteome</keyword>
<proteinExistence type="predicted"/>
<gene>
    <name evidence="2" type="ORF">ABIF63_001292</name>
</gene>
<accession>A0ABV2RJS9</accession>
<keyword evidence="1" id="KW-0812">Transmembrane</keyword>
<organism evidence="2 3">
    <name type="scientific">Bradyrhizobium japonicum</name>
    <dbReference type="NCBI Taxonomy" id="375"/>
    <lineage>
        <taxon>Bacteria</taxon>
        <taxon>Pseudomonadati</taxon>
        <taxon>Pseudomonadota</taxon>
        <taxon>Alphaproteobacteria</taxon>
        <taxon>Hyphomicrobiales</taxon>
        <taxon>Nitrobacteraceae</taxon>
        <taxon>Bradyrhizobium</taxon>
    </lineage>
</organism>
<dbReference type="Proteomes" id="UP001549291">
    <property type="component" value="Unassembled WGS sequence"/>
</dbReference>
<keyword evidence="1" id="KW-1133">Transmembrane helix</keyword>
<reference evidence="2 3" key="1">
    <citation type="submission" date="2024-06" db="EMBL/GenBank/DDBJ databases">
        <title>Genomic Encyclopedia of Type Strains, Phase V (KMG-V): Genome sequencing to study the core and pangenomes of soil and plant-associated prokaryotes.</title>
        <authorList>
            <person name="Whitman W."/>
        </authorList>
    </citation>
    <scope>NUCLEOTIDE SEQUENCE [LARGE SCALE GENOMIC DNA]</scope>
    <source>
        <strain evidence="2 3">USDA 160</strain>
    </source>
</reference>
<evidence type="ECO:0000313" key="2">
    <source>
        <dbReference type="EMBL" id="MET4717186.1"/>
    </source>
</evidence>
<dbReference type="EMBL" id="JBEPTQ010000002">
    <property type="protein sequence ID" value="MET4717186.1"/>
    <property type="molecule type" value="Genomic_DNA"/>
</dbReference>
<keyword evidence="1" id="KW-0472">Membrane</keyword>
<sequence length="39" mass="4426">MSTRMQSRSRKSGATVMHWLMFALSLLTIAWISFRPIGG</sequence>
<feature type="transmembrane region" description="Helical" evidence="1">
    <location>
        <begin position="12"/>
        <end position="34"/>
    </location>
</feature>